<evidence type="ECO:0000256" key="5">
    <source>
        <dbReference type="SAM" id="Phobius"/>
    </source>
</evidence>
<dbReference type="InterPro" id="IPR001478">
    <property type="entry name" value="PDZ"/>
</dbReference>
<dbReference type="SUPFAM" id="SSF50156">
    <property type="entry name" value="PDZ domain-like"/>
    <property type="match status" value="1"/>
</dbReference>
<dbReference type="InterPro" id="IPR051201">
    <property type="entry name" value="Chloro_Bact_Ser_Proteases"/>
</dbReference>
<proteinExistence type="inferred from homology"/>
<evidence type="ECO:0000259" key="6">
    <source>
        <dbReference type="PROSITE" id="PS50106"/>
    </source>
</evidence>
<dbReference type="RefSeq" id="WP_132187419.1">
    <property type="nucleotide sequence ID" value="NZ_SLWM01000001.1"/>
</dbReference>
<dbReference type="InterPro" id="IPR009003">
    <property type="entry name" value="Peptidase_S1_PA"/>
</dbReference>
<gene>
    <name evidence="7" type="ORF">EV644_101193</name>
</gene>
<dbReference type="PROSITE" id="PS50106">
    <property type="entry name" value="PDZ"/>
    <property type="match status" value="1"/>
</dbReference>
<keyword evidence="5" id="KW-1133">Transmembrane helix</keyword>
<dbReference type="SMART" id="SM00228">
    <property type="entry name" value="PDZ"/>
    <property type="match status" value="1"/>
</dbReference>
<comment type="similarity">
    <text evidence="1">Belongs to the peptidase S1C family.</text>
</comment>
<dbReference type="Proteomes" id="UP000295818">
    <property type="component" value="Unassembled WGS sequence"/>
</dbReference>
<dbReference type="PANTHER" id="PTHR43343">
    <property type="entry name" value="PEPTIDASE S12"/>
    <property type="match status" value="1"/>
</dbReference>
<evidence type="ECO:0000256" key="3">
    <source>
        <dbReference type="ARBA" id="ARBA00022801"/>
    </source>
</evidence>
<dbReference type="CDD" id="cd06779">
    <property type="entry name" value="cpPDZ_Deg_HtrA-like"/>
    <property type="match status" value="1"/>
</dbReference>
<dbReference type="InterPro" id="IPR036034">
    <property type="entry name" value="PDZ_sf"/>
</dbReference>
<organism evidence="7 8">
    <name type="scientific">Kribbella orskensis</name>
    <dbReference type="NCBI Taxonomy" id="2512216"/>
    <lineage>
        <taxon>Bacteria</taxon>
        <taxon>Bacillati</taxon>
        <taxon>Actinomycetota</taxon>
        <taxon>Actinomycetes</taxon>
        <taxon>Propionibacteriales</taxon>
        <taxon>Kribbellaceae</taxon>
        <taxon>Kribbella</taxon>
    </lineage>
</organism>
<dbReference type="SUPFAM" id="SSF50494">
    <property type="entry name" value="Trypsin-like serine proteases"/>
    <property type="match status" value="1"/>
</dbReference>
<feature type="compositionally biased region" description="Pro residues" evidence="4">
    <location>
        <begin position="1"/>
        <end position="17"/>
    </location>
</feature>
<dbReference type="InterPro" id="IPR043504">
    <property type="entry name" value="Peptidase_S1_PA_chymotrypsin"/>
</dbReference>
<keyword evidence="5" id="KW-0472">Membrane</keyword>
<keyword evidence="2 7" id="KW-0645">Protease</keyword>
<feature type="region of interest" description="Disordered" evidence="4">
    <location>
        <begin position="1"/>
        <end position="31"/>
    </location>
</feature>
<dbReference type="PRINTS" id="PR00834">
    <property type="entry name" value="PROTEASES2C"/>
</dbReference>
<dbReference type="InterPro" id="IPR001940">
    <property type="entry name" value="Peptidase_S1C"/>
</dbReference>
<feature type="domain" description="PDZ" evidence="6">
    <location>
        <begin position="294"/>
        <end position="383"/>
    </location>
</feature>
<sequence length="395" mass="38645">MSDPPSGQPAPDAPTPAPEAAAPAPEAPPPARGGVLRNRALLAGIGGAALVGAVIGGLIVWALSDDGAGTSSAAGNPQAAGQVAMCAAAPVANQVLPSVVTISARRGGQAGSGSGQIIRDGGYILTNDHVISLAANGGSVSVLYSDGHSSDAEIIGRDPSTDLAMLKAADASKGYPVIAIGSSAALEVGDPVVALGAPLGLYSTVTSGIVSALDRYVPVPGDDVTHHLIGAIQTDASINPGNSGGALVDCSGRLVGVNSAIATVPNSAGVSGGGSVGLGFSIPVDLAMPIADKLIETGQAGHPTTGLQVQELPPEMARASGTEPGLFILAVEPGSPAVKAGLKPGDIITKIDDKPARSSEDIVVATLTRSAGDTLQITYLRSGQTATTTLTLAAA</sequence>
<dbReference type="Gene3D" id="2.40.10.10">
    <property type="entry name" value="Trypsin-like serine proteases"/>
    <property type="match status" value="2"/>
</dbReference>
<dbReference type="EMBL" id="SLWM01000001">
    <property type="protein sequence ID" value="TCO31553.1"/>
    <property type="molecule type" value="Genomic_DNA"/>
</dbReference>
<protein>
    <submittedName>
        <fullName evidence="7">Serine protease PepD</fullName>
    </submittedName>
</protein>
<dbReference type="PANTHER" id="PTHR43343:SF3">
    <property type="entry name" value="PROTEASE DO-LIKE 8, CHLOROPLASTIC"/>
    <property type="match status" value="1"/>
</dbReference>
<dbReference type="Pfam" id="PF13365">
    <property type="entry name" value="Trypsin_2"/>
    <property type="match status" value="1"/>
</dbReference>
<dbReference type="Gene3D" id="2.30.42.10">
    <property type="match status" value="1"/>
</dbReference>
<feature type="transmembrane region" description="Helical" evidence="5">
    <location>
        <begin position="40"/>
        <end position="63"/>
    </location>
</feature>
<comment type="caution">
    <text evidence="7">The sequence shown here is derived from an EMBL/GenBank/DDBJ whole genome shotgun (WGS) entry which is preliminary data.</text>
</comment>
<evidence type="ECO:0000313" key="8">
    <source>
        <dbReference type="Proteomes" id="UP000295818"/>
    </source>
</evidence>
<accession>A0ABY2BVY9</accession>
<evidence type="ECO:0000256" key="1">
    <source>
        <dbReference type="ARBA" id="ARBA00010541"/>
    </source>
</evidence>
<evidence type="ECO:0000256" key="2">
    <source>
        <dbReference type="ARBA" id="ARBA00022670"/>
    </source>
</evidence>
<keyword evidence="8" id="KW-1185">Reference proteome</keyword>
<dbReference type="GO" id="GO:0006508">
    <property type="term" value="P:proteolysis"/>
    <property type="evidence" value="ECO:0007669"/>
    <property type="project" value="UniProtKB-KW"/>
</dbReference>
<dbReference type="GO" id="GO:0008233">
    <property type="term" value="F:peptidase activity"/>
    <property type="evidence" value="ECO:0007669"/>
    <property type="project" value="UniProtKB-KW"/>
</dbReference>
<name>A0ABY2BVY9_9ACTN</name>
<keyword evidence="3" id="KW-0378">Hydrolase</keyword>
<evidence type="ECO:0000313" key="7">
    <source>
        <dbReference type="EMBL" id="TCO31553.1"/>
    </source>
</evidence>
<keyword evidence="5" id="KW-0812">Transmembrane</keyword>
<dbReference type="Pfam" id="PF13180">
    <property type="entry name" value="PDZ_2"/>
    <property type="match status" value="1"/>
</dbReference>
<evidence type="ECO:0000256" key="4">
    <source>
        <dbReference type="SAM" id="MobiDB-lite"/>
    </source>
</evidence>
<reference evidence="7 8" key="1">
    <citation type="journal article" date="2015" name="Stand. Genomic Sci.">
        <title>Genomic Encyclopedia of Bacterial and Archaeal Type Strains, Phase III: the genomes of soil and plant-associated and newly described type strains.</title>
        <authorList>
            <person name="Whitman W.B."/>
            <person name="Woyke T."/>
            <person name="Klenk H.P."/>
            <person name="Zhou Y."/>
            <person name="Lilburn T.G."/>
            <person name="Beck B.J."/>
            <person name="De Vos P."/>
            <person name="Vandamme P."/>
            <person name="Eisen J.A."/>
            <person name="Garrity G."/>
            <person name="Hugenholtz P."/>
            <person name="Kyrpides N.C."/>
        </authorList>
    </citation>
    <scope>NUCLEOTIDE SEQUENCE [LARGE SCALE GENOMIC DNA]</scope>
    <source>
        <strain evidence="7 8">VKM Ac-2538</strain>
    </source>
</reference>